<dbReference type="GO" id="GO:0008168">
    <property type="term" value="F:methyltransferase activity"/>
    <property type="evidence" value="ECO:0007669"/>
    <property type="project" value="UniProtKB-KW"/>
</dbReference>
<sequence length="220" mass="24719">METDMEERHSVGLPDTIRTFTKELWDHVLASDISISELSSSVPQLTYLMELVQRSEVRTVIEIGFNVGFSSHAFLSASDNVQVVSFDLPENKAALIGKEFIDQRFPGRHQLIVEDSRTALPKYIAEHGESLFDLAFVDGGHEYAAVKSDIDYCRVLCRPGSLIVVDDLTPWVPWGTGPTRAWTEVLETGDIKQEEIYRDGILADRIEGPADRVWALGRVR</sequence>
<accession>A0A9X1PUH1</accession>
<reference evidence="1" key="1">
    <citation type="submission" date="2022-01" db="EMBL/GenBank/DDBJ databases">
        <title>Draft Genome Sequences of Seven Type Strains of the Genus Streptomyces.</title>
        <authorList>
            <person name="Aziz S."/>
            <person name="Coretto E."/>
            <person name="Chronakova A."/>
            <person name="Sproer C."/>
            <person name="Huber K."/>
            <person name="Nouioui I."/>
            <person name="Gross H."/>
        </authorList>
    </citation>
    <scope>NUCLEOTIDE SEQUENCE</scope>
    <source>
        <strain evidence="1">DSM 103493</strain>
    </source>
</reference>
<protein>
    <submittedName>
        <fullName evidence="1">Class I SAM-dependent methyltransferase</fullName>
    </submittedName>
</protein>
<gene>
    <name evidence="1" type="ORF">L0P92_09520</name>
</gene>
<keyword evidence="1" id="KW-0489">Methyltransferase</keyword>
<dbReference type="Gene3D" id="3.40.50.150">
    <property type="entry name" value="Vaccinia Virus protein VP39"/>
    <property type="match status" value="1"/>
</dbReference>
<evidence type="ECO:0000313" key="1">
    <source>
        <dbReference type="EMBL" id="MCF1593805.1"/>
    </source>
</evidence>
<organism evidence="1 2">
    <name type="scientific">Streptomyces muensis</name>
    <dbReference type="NCBI Taxonomy" id="1077944"/>
    <lineage>
        <taxon>Bacteria</taxon>
        <taxon>Bacillati</taxon>
        <taxon>Actinomycetota</taxon>
        <taxon>Actinomycetes</taxon>
        <taxon>Kitasatosporales</taxon>
        <taxon>Streptomycetaceae</taxon>
        <taxon>Streptomyces</taxon>
    </lineage>
</organism>
<evidence type="ECO:0000313" key="2">
    <source>
        <dbReference type="Proteomes" id="UP001139384"/>
    </source>
</evidence>
<keyword evidence="2" id="KW-1185">Reference proteome</keyword>
<dbReference type="InterPro" id="IPR029063">
    <property type="entry name" value="SAM-dependent_MTases_sf"/>
</dbReference>
<proteinExistence type="predicted"/>
<dbReference type="Pfam" id="PF13578">
    <property type="entry name" value="Methyltransf_24"/>
    <property type="match status" value="1"/>
</dbReference>
<dbReference type="SUPFAM" id="SSF53335">
    <property type="entry name" value="S-adenosyl-L-methionine-dependent methyltransferases"/>
    <property type="match status" value="1"/>
</dbReference>
<dbReference type="EMBL" id="JAKEIP010000024">
    <property type="protein sequence ID" value="MCF1593805.1"/>
    <property type="molecule type" value="Genomic_DNA"/>
</dbReference>
<dbReference type="AlphaFoldDB" id="A0A9X1PUH1"/>
<keyword evidence="1" id="KW-0808">Transferase</keyword>
<dbReference type="RefSeq" id="WP_234762089.1">
    <property type="nucleotide sequence ID" value="NZ_JAKEIP010000024.1"/>
</dbReference>
<comment type="caution">
    <text evidence="1">The sequence shown here is derived from an EMBL/GenBank/DDBJ whole genome shotgun (WGS) entry which is preliminary data.</text>
</comment>
<dbReference type="GO" id="GO:0032259">
    <property type="term" value="P:methylation"/>
    <property type="evidence" value="ECO:0007669"/>
    <property type="project" value="UniProtKB-KW"/>
</dbReference>
<dbReference type="Proteomes" id="UP001139384">
    <property type="component" value="Unassembled WGS sequence"/>
</dbReference>
<name>A0A9X1PUH1_STRM4</name>